<reference evidence="4" key="1">
    <citation type="journal article" date="2023" name="Mol. Phylogenet. Evol.">
        <title>Genome-scale phylogeny and comparative genomics of the fungal order Sordariales.</title>
        <authorList>
            <person name="Hensen N."/>
            <person name="Bonometti L."/>
            <person name="Westerberg I."/>
            <person name="Brannstrom I.O."/>
            <person name="Guillou S."/>
            <person name="Cros-Aarteil S."/>
            <person name="Calhoun S."/>
            <person name="Haridas S."/>
            <person name="Kuo A."/>
            <person name="Mondo S."/>
            <person name="Pangilinan J."/>
            <person name="Riley R."/>
            <person name="LaButti K."/>
            <person name="Andreopoulos B."/>
            <person name="Lipzen A."/>
            <person name="Chen C."/>
            <person name="Yan M."/>
            <person name="Daum C."/>
            <person name="Ng V."/>
            <person name="Clum A."/>
            <person name="Steindorff A."/>
            <person name="Ohm R.A."/>
            <person name="Martin F."/>
            <person name="Silar P."/>
            <person name="Natvig D.O."/>
            <person name="Lalanne C."/>
            <person name="Gautier V."/>
            <person name="Ament-Velasquez S.L."/>
            <person name="Kruys A."/>
            <person name="Hutchinson M.I."/>
            <person name="Powell A.J."/>
            <person name="Barry K."/>
            <person name="Miller A.N."/>
            <person name="Grigoriev I.V."/>
            <person name="Debuchy R."/>
            <person name="Gladieux P."/>
            <person name="Hiltunen Thoren M."/>
            <person name="Johannesson H."/>
        </authorList>
    </citation>
    <scope>NUCLEOTIDE SEQUENCE</scope>
    <source>
        <strain evidence="4">PSN309</strain>
    </source>
</reference>
<feature type="domain" description="Peptidase S12 Pab87-related C-terminal" evidence="3">
    <location>
        <begin position="375"/>
        <end position="452"/>
    </location>
</feature>
<keyword evidence="5" id="KW-1185">Reference proteome</keyword>
<evidence type="ECO:0000313" key="5">
    <source>
        <dbReference type="Proteomes" id="UP001302126"/>
    </source>
</evidence>
<dbReference type="PANTHER" id="PTHR46825:SF14">
    <property type="entry name" value="BETA-LACTAMASE-RELATED DOMAIN-CONTAINING PROTEIN"/>
    <property type="match status" value="1"/>
</dbReference>
<dbReference type="Gene3D" id="2.40.128.600">
    <property type="match status" value="1"/>
</dbReference>
<feature type="domain" description="Beta-lactamase-related" evidence="2">
    <location>
        <begin position="4"/>
        <end position="326"/>
    </location>
</feature>
<accession>A0AAN7AC98</accession>
<dbReference type="Proteomes" id="UP001302126">
    <property type="component" value="Unassembled WGS sequence"/>
</dbReference>
<dbReference type="InterPro" id="IPR050491">
    <property type="entry name" value="AmpC-like"/>
</dbReference>
<dbReference type="Gene3D" id="3.40.710.10">
    <property type="entry name" value="DD-peptidase/beta-lactamase superfamily"/>
    <property type="match status" value="1"/>
</dbReference>
<sequence>MIAACFASLVHDDSVNLEWSTPLKDLVPEFSDPNTRIRLPELRTTATLEDLLSMRLGLPLGNSYWMQMNQQLLLPQAETARIVGGLAPLDTHGSGRLAYSNWCYALAGEILEQLTGLTLEQATNELLFGPLGLGSTTFGNVSARENLARSYITQTNLTPVAIPSPPVRSGTVMAAAGGVKSSLGDLLKYYRALLKAASDQARSGHSKPLTKDTSSPFVDIHHLWTPHASIDPGNYSSHYGLGWVITSLPSQAGLVGINPYLLPPEVPLPILALPGSLESPVKLVYHNGLTTGALSAVYLLPETQTAIVVLSNTFALSDATDWIAQFLVEVILAGIDNPNVVNKLRENDFVQLAKAASENSLTGHPATQKILLRERVLGTQPSRELGEYAGRYWNSGRNFYLDVIVLTKFQPGGGEDLLRLTVQGKEETRYDLKHYHHDVFWWECGDRDKKSRLAIWPHGIAPEYHRVAFHAGEFLDDGIKKLTWGFDGDHPGVNEFMRE</sequence>
<proteinExistence type="inferred from homology"/>
<protein>
    <submittedName>
        <fullName evidence="4">Beta-lactamase/transpeptidase-like protein</fullName>
    </submittedName>
</protein>
<dbReference type="EMBL" id="MU864557">
    <property type="protein sequence ID" value="KAK4183336.1"/>
    <property type="molecule type" value="Genomic_DNA"/>
</dbReference>
<dbReference type="SUPFAM" id="SSF56601">
    <property type="entry name" value="beta-lactamase/transpeptidase-like"/>
    <property type="match status" value="1"/>
</dbReference>
<dbReference type="InterPro" id="IPR001466">
    <property type="entry name" value="Beta-lactam-related"/>
</dbReference>
<gene>
    <name evidence="4" type="ORF">QBC35DRAFT_508237</name>
</gene>
<name>A0AAN7AC98_9PEZI</name>
<evidence type="ECO:0000259" key="3">
    <source>
        <dbReference type="Pfam" id="PF11954"/>
    </source>
</evidence>
<dbReference type="Pfam" id="PF00144">
    <property type="entry name" value="Beta-lactamase"/>
    <property type="match status" value="1"/>
</dbReference>
<evidence type="ECO:0000313" key="4">
    <source>
        <dbReference type="EMBL" id="KAK4183336.1"/>
    </source>
</evidence>
<comment type="caution">
    <text evidence="4">The sequence shown here is derived from an EMBL/GenBank/DDBJ whole genome shotgun (WGS) entry which is preliminary data.</text>
</comment>
<dbReference type="InterPro" id="IPR012338">
    <property type="entry name" value="Beta-lactam/transpept-like"/>
</dbReference>
<reference evidence="4" key="2">
    <citation type="submission" date="2023-05" db="EMBL/GenBank/DDBJ databases">
        <authorList>
            <consortium name="Lawrence Berkeley National Laboratory"/>
            <person name="Steindorff A."/>
            <person name="Hensen N."/>
            <person name="Bonometti L."/>
            <person name="Westerberg I."/>
            <person name="Brannstrom I.O."/>
            <person name="Guillou S."/>
            <person name="Cros-Aarteil S."/>
            <person name="Calhoun S."/>
            <person name="Haridas S."/>
            <person name="Kuo A."/>
            <person name="Mondo S."/>
            <person name="Pangilinan J."/>
            <person name="Riley R."/>
            <person name="Labutti K."/>
            <person name="Andreopoulos B."/>
            <person name="Lipzen A."/>
            <person name="Chen C."/>
            <person name="Yanf M."/>
            <person name="Daum C."/>
            <person name="Ng V."/>
            <person name="Clum A."/>
            <person name="Ohm R."/>
            <person name="Martin F."/>
            <person name="Silar P."/>
            <person name="Natvig D."/>
            <person name="Lalanne C."/>
            <person name="Gautier V."/>
            <person name="Ament-Velasquez S.L."/>
            <person name="Kruys A."/>
            <person name="Hutchinson M.I."/>
            <person name="Powell A.J."/>
            <person name="Barry K."/>
            <person name="Miller A.N."/>
            <person name="Grigoriev I.V."/>
            <person name="Debuchy R."/>
            <person name="Gladieux P."/>
            <person name="Thoren M.H."/>
            <person name="Johannesson H."/>
        </authorList>
    </citation>
    <scope>NUCLEOTIDE SEQUENCE</scope>
    <source>
        <strain evidence="4">PSN309</strain>
    </source>
</reference>
<evidence type="ECO:0000259" key="2">
    <source>
        <dbReference type="Pfam" id="PF00144"/>
    </source>
</evidence>
<organism evidence="4 5">
    <name type="scientific">Podospora australis</name>
    <dbReference type="NCBI Taxonomy" id="1536484"/>
    <lineage>
        <taxon>Eukaryota</taxon>
        <taxon>Fungi</taxon>
        <taxon>Dikarya</taxon>
        <taxon>Ascomycota</taxon>
        <taxon>Pezizomycotina</taxon>
        <taxon>Sordariomycetes</taxon>
        <taxon>Sordariomycetidae</taxon>
        <taxon>Sordariales</taxon>
        <taxon>Podosporaceae</taxon>
        <taxon>Podospora</taxon>
    </lineage>
</organism>
<comment type="similarity">
    <text evidence="1">Belongs to the peptidase S12 family.</text>
</comment>
<dbReference type="PANTHER" id="PTHR46825">
    <property type="entry name" value="D-ALANYL-D-ALANINE-CARBOXYPEPTIDASE/ENDOPEPTIDASE AMPH"/>
    <property type="match status" value="1"/>
</dbReference>
<dbReference type="AlphaFoldDB" id="A0AAN7AC98"/>
<evidence type="ECO:0000256" key="1">
    <source>
        <dbReference type="ARBA" id="ARBA00038215"/>
    </source>
</evidence>
<dbReference type="Pfam" id="PF11954">
    <property type="entry name" value="DUF3471"/>
    <property type="match status" value="1"/>
</dbReference>
<dbReference type="InterPro" id="IPR021860">
    <property type="entry name" value="Peptidase_S12_Pab87-rel_C"/>
</dbReference>